<feature type="binding site" evidence="5">
    <location>
        <position position="148"/>
    </location>
    <ligand>
        <name>substrate</name>
    </ligand>
</feature>
<keyword evidence="5" id="KW-0641">Proline biosynthesis</keyword>
<feature type="binding site" evidence="5">
    <location>
        <begin position="180"/>
        <end position="181"/>
    </location>
    <ligand>
        <name>ATP</name>
        <dbReference type="ChEBI" id="CHEBI:30616"/>
    </ligand>
</feature>
<evidence type="ECO:0000256" key="4">
    <source>
        <dbReference type="ARBA" id="ARBA00022840"/>
    </source>
</evidence>
<keyword evidence="5" id="KW-0028">Amino-acid biosynthesis</keyword>
<evidence type="ECO:0000256" key="3">
    <source>
        <dbReference type="ARBA" id="ARBA00022777"/>
    </source>
</evidence>
<feature type="binding site" evidence="5">
    <location>
        <position position="61"/>
    </location>
    <ligand>
        <name>substrate</name>
    </ligand>
</feature>
<dbReference type="PROSITE" id="PS00902">
    <property type="entry name" value="GLUTAMATE_5_KINASE"/>
    <property type="match status" value="1"/>
</dbReference>
<evidence type="ECO:0000256" key="2">
    <source>
        <dbReference type="ARBA" id="ARBA00022741"/>
    </source>
</evidence>
<dbReference type="InterPro" id="IPR041739">
    <property type="entry name" value="G5K_ProB"/>
</dbReference>
<keyword evidence="8" id="KW-1185">Reference proteome</keyword>
<dbReference type="EC" id="2.7.2.11" evidence="5"/>
<sequence>MNNLNDERLKYLEKVKTIVVKVGSSTLTYNNGLLNLNHIEGLVRQLSDLHNMGYNVVLVSSGAIGAGMGKLGLQERPKTIPEKQAAAAVGQGILMHMYEKVFSEYGKTVGQILLTKEDMTDDIRKNNAHNTFSSLLEQRVIPIINENDAVVVDEIKVGDNDTLSAYVAQLVNAELLILMSDIDGLYNCDPRKNSDAKIISFIEEITEEIVACAGGAGSNLGTGGMATKINAAKIATASGISMVIINGENSKNLRDILNGINIGTWFKANL</sequence>
<dbReference type="PANTHER" id="PTHR43654">
    <property type="entry name" value="GLUTAMATE 5-KINASE"/>
    <property type="match status" value="1"/>
</dbReference>
<keyword evidence="3 5" id="KW-0418">Kinase</keyword>
<comment type="subcellular location">
    <subcellularLocation>
        <location evidence="5">Cytoplasm</location>
    </subcellularLocation>
</comment>
<dbReference type="Pfam" id="PF00696">
    <property type="entry name" value="AA_kinase"/>
    <property type="match status" value="1"/>
</dbReference>
<keyword evidence="5" id="KW-0963">Cytoplasm</keyword>
<evidence type="ECO:0000313" key="8">
    <source>
        <dbReference type="Proteomes" id="UP000726170"/>
    </source>
</evidence>
<comment type="function">
    <text evidence="5">Catalyzes the transfer of a phosphate group to glutamate to form L-glutamate 5-phosphate.</text>
</comment>
<comment type="caution">
    <text evidence="7">The sequence shown here is derived from an EMBL/GenBank/DDBJ whole genome shotgun (WGS) entry which is preliminary data.</text>
</comment>
<keyword evidence="4 5" id="KW-0067">ATP-binding</keyword>
<dbReference type="NCBIfam" id="TIGR01027">
    <property type="entry name" value="proB"/>
    <property type="match status" value="1"/>
</dbReference>
<proteinExistence type="inferred from homology"/>
<evidence type="ECO:0000256" key="5">
    <source>
        <dbReference type="HAMAP-Rule" id="MF_00456"/>
    </source>
</evidence>
<keyword evidence="1 5" id="KW-0808">Transferase</keyword>
<protein>
    <recommendedName>
        <fullName evidence="5">Glutamate 5-kinase</fullName>
        <ecNumber evidence="5">2.7.2.11</ecNumber>
    </recommendedName>
    <alternativeName>
        <fullName evidence="5">Gamma-glutamyl kinase</fullName>
        <shortName evidence="5">GK</shortName>
    </alternativeName>
</protein>
<name>A0ABS6EJG4_9CLOT</name>
<dbReference type="GO" id="GO:0004349">
    <property type="term" value="F:glutamate 5-kinase activity"/>
    <property type="evidence" value="ECO:0007669"/>
    <property type="project" value="UniProtKB-EC"/>
</dbReference>
<dbReference type="EMBL" id="JAHLQF010000002">
    <property type="protein sequence ID" value="MBU5484927.1"/>
    <property type="molecule type" value="Genomic_DNA"/>
</dbReference>
<dbReference type="InterPro" id="IPR005715">
    <property type="entry name" value="Glu_5kinase/COase_Synthase"/>
</dbReference>
<dbReference type="HAMAP" id="MF_00456">
    <property type="entry name" value="ProB"/>
    <property type="match status" value="1"/>
</dbReference>
<dbReference type="InterPro" id="IPR011529">
    <property type="entry name" value="Glu_5kinase"/>
</dbReference>
<dbReference type="Proteomes" id="UP000726170">
    <property type="component" value="Unassembled WGS sequence"/>
</dbReference>
<comment type="similarity">
    <text evidence="5">Belongs to the glutamate 5-kinase family.</text>
</comment>
<evidence type="ECO:0000256" key="1">
    <source>
        <dbReference type="ARBA" id="ARBA00022679"/>
    </source>
</evidence>
<feature type="binding site" evidence="5">
    <location>
        <begin position="222"/>
        <end position="228"/>
    </location>
    <ligand>
        <name>ATP</name>
        <dbReference type="ChEBI" id="CHEBI:30616"/>
    </ligand>
</feature>
<reference evidence="7 8" key="1">
    <citation type="submission" date="2021-06" db="EMBL/GenBank/DDBJ databases">
        <authorList>
            <person name="Sun Q."/>
            <person name="Li D."/>
        </authorList>
    </citation>
    <scope>NUCLEOTIDE SEQUENCE [LARGE SCALE GENOMIC DNA]</scope>
    <source>
        <strain evidence="7 8">MSJ-11</strain>
    </source>
</reference>
<dbReference type="CDD" id="cd04242">
    <property type="entry name" value="AAK_G5K_ProB"/>
    <property type="match status" value="1"/>
</dbReference>
<evidence type="ECO:0000313" key="7">
    <source>
        <dbReference type="EMBL" id="MBU5484927.1"/>
    </source>
</evidence>
<accession>A0ABS6EJG4</accession>
<feature type="binding site" evidence="5">
    <location>
        <position position="160"/>
    </location>
    <ligand>
        <name>substrate</name>
    </ligand>
</feature>
<comment type="pathway">
    <text evidence="5">Amino-acid biosynthesis; L-proline biosynthesis; L-glutamate 5-semialdehyde from L-glutamate: step 1/2.</text>
</comment>
<feature type="domain" description="Aspartate/glutamate/uridylate kinase" evidence="6">
    <location>
        <begin position="16"/>
        <end position="246"/>
    </location>
</feature>
<comment type="catalytic activity">
    <reaction evidence="5">
        <text>L-glutamate + ATP = L-glutamyl 5-phosphate + ADP</text>
        <dbReference type="Rhea" id="RHEA:14877"/>
        <dbReference type="ChEBI" id="CHEBI:29985"/>
        <dbReference type="ChEBI" id="CHEBI:30616"/>
        <dbReference type="ChEBI" id="CHEBI:58274"/>
        <dbReference type="ChEBI" id="CHEBI:456216"/>
        <dbReference type="EC" id="2.7.2.11"/>
    </reaction>
</comment>
<evidence type="ECO:0000259" key="6">
    <source>
        <dbReference type="Pfam" id="PF00696"/>
    </source>
</evidence>
<feature type="binding site" evidence="5">
    <location>
        <position position="21"/>
    </location>
    <ligand>
        <name>ATP</name>
        <dbReference type="ChEBI" id="CHEBI:30616"/>
    </ligand>
</feature>
<dbReference type="RefSeq" id="WP_216439444.1">
    <property type="nucleotide sequence ID" value="NZ_JAHLQF010000002.1"/>
</dbReference>
<dbReference type="PIRSF" id="PIRSF000729">
    <property type="entry name" value="GK"/>
    <property type="match status" value="1"/>
</dbReference>
<dbReference type="InterPro" id="IPR001048">
    <property type="entry name" value="Asp/Glu/Uridylate_kinase"/>
</dbReference>
<organism evidence="7 8">
    <name type="scientific">Clostridium mobile</name>
    <dbReference type="NCBI Taxonomy" id="2841512"/>
    <lineage>
        <taxon>Bacteria</taxon>
        <taxon>Bacillati</taxon>
        <taxon>Bacillota</taxon>
        <taxon>Clostridia</taxon>
        <taxon>Eubacteriales</taxon>
        <taxon>Clostridiaceae</taxon>
        <taxon>Clostridium</taxon>
    </lineage>
</organism>
<keyword evidence="2 5" id="KW-0547">Nucleotide-binding</keyword>
<dbReference type="InterPro" id="IPR019797">
    <property type="entry name" value="Glutamate_5-kinase_CS"/>
</dbReference>
<dbReference type="PANTHER" id="PTHR43654:SF1">
    <property type="entry name" value="ISOPENTENYL PHOSPHATE KINASE"/>
    <property type="match status" value="1"/>
</dbReference>
<gene>
    <name evidence="5 7" type="primary">proB</name>
    <name evidence="7" type="ORF">KQI86_11325</name>
</gene>